<feature type="compositionally biased region" description="Polar residues" evidence="1">
    <location>
        <begin position="197"/>
        <end position="207"/>
    </location>
</feature>
<feature type="compositionally biased region" description="Polar residues" evidence="1">
    <location>
        <begin position="643"/>
        <end position="661"/>
    </location>
</feature>
<feature type="region of interest" description="Disordered" evidence="1">
    <location>
        <begin position="635"/>
        <end position="687"/>
    </location>
</feature>
<name>A0A0X3P8Y1_SCHSO</name>
<feature type="compositionally biased region" description="Polar residues" evidence="1">
    <location>
        <begin position="273"/>
        <end position="285"/>
    </location>
</feature>
<dbReference type="EMBL" id="GEEE01016868">
    <property type="protein sequence ID" value="JAP46357.1"/>
    <property type="molecule type" value="Transcribed_RNA"/>
</dbReference>
<evidence type="ECO:0000256" key="1">
    <source>
        <dbReference type="SAM" id="MobiDB-lite"/>
    </source>
</evidence>
<feature type="compositionally biased region" description="Polar residues" evidence="1">
    <location>
        <begin position="461"/>
        <end position="484"/>
    </location>
</feature>
<sequence length="1137" mass="126925">MARREELDELMFNMQTGLNQLVALSDDAEKVVTFHRTLLLWEIKADHLRTAFSFAKSIVWKTIEKDFYLYVYSQLSYWLRITYEKEDKENVKLKLKNVIRRLKSLINSCVGLDLPSILPQYRVFLRELEGCENGLDSMTLEKATIEAEALQLLEQTSLECGQNMRVYERLNEISQASSFDKSLDRLDSSQAGFQSPLRSVASTNSLVPTEPPLEATSRPSVPRTIPHGETSSQIIRTSISPLATAVTTEEASKNVPKSRNYAVTRLAGPVGPHSSQPYSPRSSATGFYGSAARSPSAPNSQPAASTAAPQPVATTTALLDTSRQSSLYTNLMKPSAPSSMPTAPTSITSTMPTIDLTKPSSAEDNSNMAYVTISKPREVMSSQTRLPTSEAPLQSAATPDQKDTRPFGYRANAAYFQTHELGTRQAVIVPPPAHPVGFENYGQRLCQSNSSARMPTIERIPSTSDQPTTQQPAVTISQPPSGRTFTDEGLKPDPFGEHIYTNSFAFEMVPVTHPAALQTEETNQPPATTMMPSLPPRSPVELTGPRMTLRDWGMRPTMPEGQPALPEAREPAAADTQHTSRPLDLPVLASPTSFTSGCSFTTTPESTRFFQQVEEKARQMADQPRIPEESIKEVAQKAEENSNRPSGTNSVVGEGESSVQNMPDIIDGKSISTDTPEDNSRNVPSRRLPIRREQMEIEMSSPESLEENEKLTKGNAIIARSSDKASTTMNRKGFQRSRSQTKPQKLGHPGRHDSYTWEQNNETIRMVSGTSPISVALFTPEESEASSPVDQHEQRLWTAKEAYSRSQYARTERRVNRQLEQQQRKTGDESQERVLYATTPHDCAISKNPYTNDYRGISTDSDSTLDYKRQEKKFSPVQRQRRSASQSPQRNPAFKVVMKGPATQVSPNLNGTSDSSSTLTEEDRKLRPLKLKVEPLIYESHHKRSCLKKQYGSTHNVAHENVYACHLNCRKSRSPSPRLKQVESCQKVPVQCARLIAECVPLQQNIENTENSVLLHHVCKRCQHELDRGACLEKLPSLDRLSLQACQCVPKCQLDQLETCSPVRFACRSRSRRRHKHYLSDTCSTKDSEEYIGSREIYANRAFMKCYQGNARALSRGRACDNSAPIYAVRSFMDIRS</sequence>
<feature type="compositionally biased region" description="Low complexity" evidence="1">
    <location>
        <begin position="290"/>
        <end position="312"/>
    </location>
</feature>
<feature type="compositionally biased region" description="Polar residues" evidence="1">
    <location>
        <begin position="385"/>
        <end position="398"/>
    </location>
</feature>
<feature type="compositionally biased region" description="Basic and acidic residues" evidence="1">
    <location>
        <begin position="810"/>
        <end position="832"/>
    </location>
</feature>
<protein>
    <submittedName>
        <fullName evidence="2">Uncharacterized protein</fullName>
    </submittedName>
</protein>
<feature type="region of interest" description="Disordered" evidence="1">
    <location>
        <begin position="266"/>
        <end position="312"/>
    </location>
</feature>
<feature type="compositionally biased region" description="Polar residues" evidence="1">
    <location>
        <begin position="229"/>
        <end position="238"/>
    </location>
</feature>
<feature type="region of interest" description="Disordered" evidence="1">
    <location>
        <begin position="549"/>
        <end position="587"/>
    </location>
</feature>
<reference evidence="2" key="1">
    <citation type="submission" date="2016-01" db="EMBL/GenBank/DDBJ databases">
        <title>Reference transcriptome for the parasite Schistocephalus solidus: insights into the molecular evolution of parasitism.</title>
        <authorList>
            <person name="Hebert F.O."/>
            <person name="Grambauer S."/>
            <person name="Barber I."/>
            <person name="Landry C.R."/>
            <person name="Aubin-Horth N."/>
        </authorList>
    </citation>
    <scope>NUCLEOTIDE SEQUENCE</scope>
</reference>
<gene>
    <name evidence="2" type="ORF">TR128170</name>
</gene>
<feature type="region of interest" description="Disordered" evidence="1">
    <location>
        <begin position="459"/>
        <end position="485"/>
    </location>
</feature>
<feature type="region of interest" description="Disordered" evidence="1">
    <location>
        <begin position="197"/>
        <end position="238"/>
    </location>
</feature>
<dbReference type="AlphaFoldDB" id="A0A0X3P8Y1"/>
<organism evidence="2">
    <name type="scientific">Schistocephalus solidus</name>
    <name type="common">Tapeworm</name>
    <dbReference type="NCBI Taxonomy" id="70667"/>
    <lineage>
        <taxon>Eukaryota</taxon>
        <taxon>Metazoa</taxon>
        <taxon>Spiralia</taxon>
        <taxon>Lophotrochozoa</taxon>
        <taxon>Platyhelminthes</taxon>
        <taxon>Cestoda</taxon>
        <taxon>Eucestoda</taxon>
        <taxon>Diphyllobothriidea</taxon>
        <taxon>Diphyllobothriidae</taxon>
        <taxon>Schistocephalus</taxon>
    </lineage>
</organism>
<feature type="compositionally biased region" description="Basic and acidic residues" evidence="1">
    <location>
        <begin position="865"/>
        <end position="874"/>
    </location>
</feature>
<feature type="region of interest" description="Disordered" evidence="1">
    <location>
        <begin position="385"/>
        <end position="406"/>
    </location>
</feature>
<feature type="compositionally biased region" description="Polar residues" evidence="1">
    <location>
        <begin position="724"/>
        <end position="743"/>
    </location>
</feature>
<feature type="region of interest" description="Disordered" evidence="1">
    <location>
        <begin position="331"/>
        <end position="352"/>
    </location>
</feature>
<proteinExistence type="predicted"/>
<feature type="compositionally biased region" description="Low complexity" evidence="1">
    <location>
        <begin position="334"/>
        <end position="352"/>
    </location>
</feature>
<feature type="compositionally biased region" description="Low complexity" evidence="1">
    <location>
        <begin position="875"/>
        <end position="890"/>
    </location>
</feature>
<evidence type="ECO:0000313" key="2">
    <source>
        <dbReference type="EMBL" id="JAP46357.1"/>
    </source>
</evidence>
<feature type="region of interest" description="Disordered" evidence="1">
    <location>
        <begin position="803"/>
        <end position="923"/>
    </location>
</feature>
<feature type="region of interest" description="Disordered" evidence="1">
    <location>
        <begin position="722"/>
        <end position="756"/>
    </location>
</feature>
<accession>A0A0X3P8Y1</accession>